<keyword evidence="1" id="KW-0472">Membrane</keyword>
<proteinExistence type="predicted"/>
<accession>A0AAE1CHG9</accession>
<feature type="transmembrane region" description="Helical" evidence="1">
    <location>
        <begin position="34"/>
        <end position="53"/>
    </location>
</feature>
<organism evidence="2 3">
    <name type="scientific">Podospora appendiculata</name>
    <dbReference type="NCBI Taxonomy" id="314037"/>
    <lineage>
        <taxon>Eukaryota</taxon>
        <taxon>Fungi</taxon>
        <taxon>Dikarya</taxon>
        <taxon>Ascomycota</taxon>
        <taxon>Pezizomycotina</taxon>
        <taxon>Sordariomycetes</taxon>
        <taxon>Sordariomycetidae</taxon>
        <taxon>Sordariales</taxon>
        <taxon>Podosporaceae</taxon>
        <taxon>Podospora</taxon>
    </lineage>
</organism>
<dbReference type="AlphaFoldDB" id="A0AAE1CHG9"/>
<keyword evidence="3" id="KW-1185">Reference proteome</keyword>
<name>A0AAE1CHG9_9PEZI</name>
<reference evidence="2" key="1">
    <citation type="journal article" date="2023" name="Mol. Phylogenet. Evol.">
        <title>Genome-scale phylogeny and comparative genomics of the fungal order Sordariales.</title>
        <authorList>
            <person name="Hensen N."/>
            <person name="Bonometti L."/>
            <person name="Westerberg I."/>
            <person name="Brannstrom I.O."/>
            <person name="Guillou S."/>
            <person name="Cros-Aarteil S."/>
            <person name="Calhoun S."/>
            <person name="Haridas S."/>
            <person name="Kuo A."/>
            <person name="Mondo S."/>
            <person name="Pangilinan J."/>
            <person name="Riley R."/>
            <person name="LaButti K."/>
            <person name="Andreopoulos B."/>
            <person name="Lipzen A."/>
            <person name="Chen C."/>
            <person name="Yan M."/>
            <person name="Daum C."/>
            <person name="Ng V."/>
            <person name="Clum A."/>
            <person name="Steindorff A."/>
            <person name="Ohm R.A."/>
            <person name="Martin F."/>
            <person name="Silar P."/>
            <person name="Natvig D.O."/>
            <person name="Lalanne C."/>
            <person name="Gautier V."/>
            <person name="Ament-Velasquez S.L."/>
            <person name="Kruys A."/>
            <person name="Hutchinson M.I."/>
            <person name="Powell A.J."/>
            <person name="Barry K."/>
            <person name="Miller A.N."/>
            <person name="Grigoriev I.V."/>
            <person name="Debuchy R."/>
            <person name="Gladieux P."/>
            <person name="Hiltunen Thoren M."/>
            <person name="Johannesson H."/>
        </authorList>
    </citation>
    <scope>NUCLEOTIDE SEQUENCE</scope>
    <source>
        <strain evidence="2">CBS 314.62</strain>
    </source>
</reference>
<gene>
    <name evidence="2" type="ORF">B0T22DRAFT_453254</name>
</gene>
<dbReference type="EMBL" id="JAULSO010000001">
    <property type="protein sequence ID" value="KAK3694707.1"/>
    <property type="molecule type" value="Genomic_DNA"/>
</dbReference>
<reference evidence="2" key="2">
    <citation type="submission" date="2023-06" db="EMBL/GenBank/DDBJ databases">
        <authorList>
            <consortium name="Lawrence Berkeley National Laboratory"/>
            <person name="Haridas S."/>
            <person name="Hensen N."/>
            <person name="Bonometti L."/>
            <person name="Westerberg I."/>
            <person name="Brannstrom I.O."/>
            <person name="Guillou S."/>
            <person name="Cros-Aarteil S."/>
            <person name="Calhoun S."/>
            <person name="Kuo A."/>
            <person name="Mondo S."/>
            <person name="Pangilinan J."/>
            <person name="Riley R."/>
            <person name="Labutti K."/>
            <person name="Andreopoulos B."/>
            <person name="Lipzen A."/>
            <person name="Chen C."/>
            <person name="Yanf M."/>
            <person name="Daum C."/>
            <person name="Ng V."/>
            <person name="Clum A."/>
            <person name="Steindorff A."/>
            <person name="Ohm R."/>
            <person name="Martin F."/>
            <person name="Silar P."/>
            <person name="Natvig D."/>
            <person name="Lalanne C."/>
            <person name="Gautier V."/>
            <person name="Ament-Velasquez S.L."/>
            <person name="Kruys A."/>
            <person name="Hutchinson M.I."/>
            <person name="Powell A.J."/>
            <person name="Barry K."/>
            <person name="Miller A.N."/>
            <person name="Grigoriev I.V."/>
            <person name="Debuchy R."/>
            <person name="Gladieux P."/>
            <person name="Thoren M.H."/>
            <person name="Johannesson H."/>
        </authorList>
    </citation>
    <scope>NUCLEOTIDE SEQUENCE</scope>
    <source>
        <strain evidence="2">CBS 314.62</strain>
    </source>
</reference>
<evidence type="ECO:0000313" key="3">
    <source>
        <dbReference type="Proteomes" id="UP001270362"/>
    </source>
</evidence>
<evidence type="ECO:0000256" key="1">
    <source>
        <dbReference type="SAM" id="Phobius"/>
    </source>
</evidence>
<evidence type="ECO:0000313" key="2">
    <source>
        <dbReference type="EMBL" id="KAK3694707.1"/>
    </source>
</evidence>
<keyword evidence="1" id="KW-0812">Transmembrane</keyword>
<keyword evidence="1" id="KW-1133">Transmembrane helix</keyword>
<protein>
    <submittedName>
        <fullName evidence="2">Uncharacterized protein</fullName>
    </submittedName>
</protein>
<feature type="transmembrane region" description="Helical" evidence="1">
    <location>
        <begin position="130"/>
        <end position="149"/>
    </location>
</feature>
<sequence>MHRTNRTWHITRQALVVPLSSLRGCTQARPGEPISIMFTLFLSTIGSLAFGYLPTLQKEEKRTGHSSAGDGEFSSRWRMLGYTTRPPSLPISRLCQVPLRESGGSLDSNLHCNPTYRRTQPSRATLRKPFPFLFILLLLLSATITTLTPPPSLKRGTSL</sequence>
<comment type="caution">
    <text evidence="2">The sequence shown here is derived from an EMBL/GenBank/DDBJ whole genome shotgun (WGS) entry which is preliminary data.</text>
</comment>
<dbReference type="Proteomes" id="UP001270362">
    <property type="component" value="Unassembled WGS sequence"/>
</dbReference>